<dbReference type="GO" id="GO:0003676">
    <property type="term" value="F:nucleic acid binding"/>
    <property type="evidence" value="ECO:0007669"/>
    <property type="project" value="InterPro"/>
</dbReference>
<dbReference type="GO" id="GO:0016787">
    <property type="term" value="F:hydrolase activity"/>
    <property type="evidence" value="ECO:0007669"/>
    <property type="project" value="UniProtKB-KW"/>
</dbReference>
<name>A0A5A7TKR8_CUCMM</name>
<feature type="domain" description="Integrase catalytic" evidence="2">
    <location>
        <begin position="293"/>
        <end position="395"/>
    </location>
</feature>
<proteinExistence type="predicted"/>
<dbReference type="Gene3D" id="3.30.420.10">
    <property type="entry name" value="Ribonuclease H-like superfamily/Ribonuclease H"/>
    <property type="match status" value="1"/>
</dbReference>
<dbReference type="GO" id="GO:0046872">
    <property type="term" value="F:metal ion binding"/>
    <property type="evidence" value="ECO:0007669"/>
    <property type="project" value="UniProtKB-KW"/>
</dbReference>
<organism evidence="3 4">
    <name type="scientific">Cucumis melo var. makuwa</name>
    <name type="common">Oriental melon</name>
    <dbReference type="NCBI Taxonomy" id="1194695"/>
    <lineage>
        <taxon>Eukaryota</taxon>
        <taxon>Viridiplantae</taxon>
        <taxon>Streptophyta</taxon>
        <taxon>Embryophyta</taxon>
        <taxon>Tracheophyta</taxon>
        <taxon>Spermatophyta</taxon>
        <taxon>Magnoliopsida</taxon>
        <taxon>eudicotyledons</taxon>
        <taxon>Gunneridae</taxon>
        <taxon>Pentapetalae</taxon>
        <taxon>rosids</taxon>
        <taxon>fabids</taxon>
        <taxon>Cucurbitales</taxon>
        <taxon>Cucurbitaceae</taxon>
        <taxon>Benincaseae</taxon>
        <taxon>Cucumis</taxon>
    </lineage>
</organism>
<dbReference type="OrthoDB" id="1433762at2759"/>
<dbReference type="GO" id="GO:0006310">
    <property type="term" value="P:DNA recombination"/>
    <property type="evidence" value="ECO:0007669"/>
    <property type="project" value="UniProtKB-KW"/>
</dbReference>
<evidence type="ECO:0000259" key="2">
    <source>
        <dbReference type="PROSITE" id="PS50994"/>
    </source>
</evidence>
<dbReference type="InterPro" id="IPR039537">
    <property type="entry name" value="Retrotran_Ty1/copia-like"/>
</dbReference>
<comment type="caution">
    <text evidence="3">The sequence shown here is derived from an EMBL/GenBank/DDBJ whole genome shotgun (WGS) entry which is preliminary data.</text>
</comment>
<reference evidence="3 4" key="1">
    <citation type="submission" date="2019-08" db="EMBL/GenBank/DDBJ databases">
        <title>Draft genome sequences of two oriental melons (Cucumis melo L. var makuwa).</title>
        <authorList>
            <person name="Kwon S.-Y."/>
        </authorList>
    </citation>
    <scope>NUCLEOTIDE SEQUENCE [LARGE SCALE GENOMIC DNA]</scope>
    <source>
        <strain evidence="4">cv. SW 3</strain>
        <tissue evidence="3">Leaf</tissue>
    </source>
</reference>
<dbReference type="InterPro" id="IPR057670">
    <property type="entry name" value="SH3_retrovirus"/>
</dbReference>
<evidence type="ECO:0000256" key="1">
    <source>
        <dbReference type="SAM" id="MobiDB-lite"/>
    </source>
</evidence>
<evidence type="ECO:0000313" key="3">
    <source>
        <dbReference type="EMBL" id="KAA0042287.1"/>
    </source>
</evidence>
<feature type="compositionally biased region" description="Basic and acidic residues" evidence="1">
    <location>
        <begin position="157"/>
        <end position="167"/>
    </location>
</feature>
<dbReference type="SUPFAM" id="SSF53098">
    <property type="entry name" value="Ribonuclease H-like"/>
    <property type="match status" value="1"/>
</dbReference>
<feature type="region of interest" description="Disordered" evidence="1">
    <location>
        <begin position="146"/>
        <end position="176"/>
    </location>
</feature>
<evidence type="ECO:0000313" key="4">
    <source>
        <dbReference type="Proteomes" id="UP000321393"/>
    </source>
</evidence>
<dbReference type="InterPro" id="IPR012337">
    <property type="entry name" value="RNaseH-like_sf"/>
</dbReference>
<dbReference type="EMBL" id="SSTE01016190">
    <property type="protein sequence ID" value="KAA0042287.1"/>
    <property type="molecule type" value="Genomic_DNA"/>
</dbReference>
<dbReference type="AlphaFoldDB" id="A0A5A7TKR8"/>
<feature type="compositionally biased region" description="Polar residues" evidence="1">
    <location>
        <begin position="146"/>
        <end position="156"/>
    </location>
</feature>
<dbReference type="GO" id="GO:0004519">
    <property type="term" value="F:endonuclease activity"/>
    <property type="evidence" value="ECO:0007669"/>
    <property type="project" value="UniProtKB-KW"/>
</dbReference>
<accession>A0A5A7TKR8</accession>
<dbReference type="GO" id="GO:0003887">
    <property type="term" value="F:DNA-directed DNA polymerase activity"/>
    <property type="evidence" value="ECO:0007669"/>
    <property type="project" value="UniProtKB-KW"/>
</dbReference>
<dbReference type="GO" id="GO:0015074">
    <property type="term" value="P:DNA integration"/>
    <property type="evidence" value="ECO:0007669"/>
    <property type="project" value="UniProtKB-KW"/>
</dbReference>
<dbReference type="PANTHER" id="PTHR42648">
    <property type="entry name" value="TRANSPOSASE, PUTATIVE-RELATED"/>
    <property type="match status" value="1"/>
</dbReference>
<dbReference type="InterPro" id="IPR036397">
    <property type="entry name" value="RNaseH_sf"/>
</dbReference>
<dbReference type="PROSITE" id="PS50994">
    <property type="entry name" value="INTEGRASE"/>
    <property type="match status" value="1"/>
</dbReference>
<sequence>MVGWQQPMKTSENGVVTQKPELKWLKPEDEVVVGNCQALNALFNAVDPHVFKLINTCTPVKEAWDILEVVYEVTIIEEANDITKMKLDELFGSLKTFELTLSDGESRRKNGLALSTVIEENTPPQKETMNEESLVESITLLTKQSSAYSSDNNSTDQNRRKDCDKEGSFSSSDKSNRSILCHKCDGHGHFQAKCSTYLERKKKSVKVTFSDDGSSSKIDAEECGRVLINITSTPEQLGHIGLSTICKVISIEAILGVPMLKTYDDSCLDCPTGKQTKAPNSSLGHCITSKVLELVHLDLMGPMQIESLGEKSFSEFCDEEEIFHKFSAPTTPQQNGVVERKNRTLQEIAKAMMHAKYIPLQFWAKALNTMSHIHNTVSLRLDTSKINYAIWKCRKLNVKYFHIFGSQCHILEDREAHHIWYSKSDRGIFLRYSTNSRVYRVLNKRTKVVMESINVIVHDLIKERDDDDDVFIRRSVQPTQQ</sequence>
<protein>
    <submittedName>
        <fullName evidence="3">Gag-pol polyprotein</fullName>
    </submittedName>
</protein>
<dbReference type="GO" id="GO:0003964">
    <property type="term" value="F:RNA-directed DNA polymerase activity"/>
    <property type="evidence" value="ECO:0007669"/>
    <property type="project" value="UniProtKB-KW"/>
</dbReference>
<dbReference type="PANTHER" id="PTHR42648:SF21">
    <property type="entry name" value="CYSTEINE-RICH RLK (RECEPTOR-LIKE PROTEIN KINASE) 8"/>
    <property type="match status" value="1"/>
</dbReference>
<dbReference type="Proteomes" id="UP000321393">
    <property type="component" value="Unassembled WGS sequence"/>
</dbReference>
<gene>
    <name evidence="3" type="ORF">E6C27_scaffold824G00810</name>
</gene>
<dbReference type="STRING" id="1194695.A0A5A7TKR8"/>
<dbReference type="InterPro" id="IPR001584">
    <property type="entry name" value="Integrase_cat-core"/>
</dbReference>
<dbReference type="Pfam" id="PF25597">
    <property type="entry name" value="SH3_retrovirus"/>
    <property type="match status" value="1"/>
</dbReference>